<evidence type="ECO:0000256" key="2">
    <source>
        <dbReference type="RuleBase" id="RU003707"/>
    </source>
</evidence>
<comment type="caution">
    <text evidence="3">The sequence shown here is derived from an EMBL/GenBank/DDBJ whole genome shotgun (WGS) entry which is preliminary data.</text>
</comment>
<accession>A0A934M1I6</accession>
<keyword evidence="4" id="KW-1185">Reference proteome</keyword>
<dbReference type="Proteomes" id="UP000613255">
    <property type="component" value="Unassembled WGS sequence"/>
</dbReference>
<gene>
    <name evidence="3" type="ORF">JAO82_13215</name>
</gene>
<dbReference type="Gene3D" id="3.90.226.10">
    <property type="entry name" value="2-enoyl-CoA Hydratase, Chain A, domain 1"/>
    <property type="match status" value="1"/>
</dbReference>
<organism evidence="3 4">
    <name type="scientific">Pontibaca salina</name>
    <dbReference type="NCBI Taxonomy" id="2795731"/>
    <lineage>
        <taxon>Bacteria</taxon>
        <taxon>Pseudomonadati</taxon>
        <taxon>Pseudomonadota</taxon>
        <taxon>Alphaproteobacteria</taxon>
        <taxon>Rhodobacterales</taxon>
        <taxon>Roseobacteraceae</taxon>
        <taxon>Pontibaca</taxon>
    </lineage>
</organism>
<evidence type="ECO:0000256" key="1">
    <source>
        <dbReference type="ARBA" id="ARBA00005254"/>
    </source>
</evidence>
<dbReference type="AlphaFoldDB" id="A0A934M1I6"/>
<dbReference type="CDD" id="cd06558">
    <property type="entry name" value="crotonase-like"/>
    <property type="match status" value="1"/>
</dbReference>
<dbReference type="PROSITE" id="PS00166">
    <property type="entry name" value="ENOYL_COA_HYDRATASE"/>
    <property type="match status" value="1"/>
</dbReference>
<dbReference type="Pfam" id="PF00378">
    <property type="entry name" value="ECH_1"/>
    <property type="match status" value="1"/>
</dbReference>
<name>A0A934M1I6_9RHOB</name>
<proteinExistence type="inferred from homology"/>
<dbReference type="PANTHER" id="PTHR43802:SF1">
    <property type="entry name" value="IP11341P-RELATED"/>
    <property type="match status" value="1"/>
</dbReference>
<comment type="similarity">
    <text evidence="1 2">Belongs to the enoyl-CoA hydratase/isomerase family.</text>
</comment>
<reference evidence="3" key="1">
    <citation type="submission" date="2020-12" db="EMBL/GenBank/DDBJ databases">
        <title>Pontibaca salina gen. nov., sp. nov., isolated from marine sediment.</title>
        <authorList>
            <person name="Bo J."/>
            <person name="Wang S."/>
            <person name="Song X."/>
            <person name="Du Z."/>
        </authorList>
    </citation>
    <scope>NUCLEOTIDE SEQUENCE</scope>
    <source>
        <strain evidence="3">S1109L</strain>
    </source>
</reference>
<dbReference type="InterPro" id="IPR029045">
    <property type="entry name" value="ClpP/crotonase-like_dom_sf"/>
</dbReference>
<dbReference type="InterPro" id="IPR018376">
    <property type="entry name" value="Enoyl-CoA_hyd/isom_CS"/>
</dbReference>
<protein>
    <submittedName>
        <fullName evidence="3">Enoyl-CoA hydratase/isomerase family protein</fullName>
    </submittedName>
</protein>
<evidence type="ECO:0000313" key="3">
    <source>
        <dbReference type="EMBL" id="MBI6630838.1"/>
    </source>
</evidence>
<dbReference type="GO" id="GO:0003824">
    <property type="term" value="F:catalytic activity"/>
    <property type="evidence" value="ECO:0007669"/>
    <property type="project" value="InterPro"/>
</dbReference>
<dbReference type="EMBL" id="JAEIJD010000014">
    <property type="protein sequence ID" value="MBI6630838.1"/>
    <property type="molecule type" value="Genomic_DNA"/>
</dbReference>
<sequence>MAIKQELNNGVLWAVIDRPEALNAFDIPDLEELRHLFRDAKTNADVRVLVLTGTGRAFSVGADIKAMDKMTEAEFGKAASLYQALAREALSLDKPIIGAINGFALGGGLEVALMCDIRIAGKSAKLGLPDAYMGFSPTGGLTWLLTRMVGLSVAMDMALSTDMLDADASLRVGLVSRVVADDQLEPVAREMAERIAAFPERGLRNIKRSFYMAADADFASVLTLEEAYDSDCFRSEGTQKALKDFIESRRK</sequence>
<dbReference type="InterPro" id="IPR001753">
    <property type="entry name" value="Enoyl-CoA_hydra/iso"/>
</dbReference>
<evidence type="ECO:0000313" key="4">
    <source>
        <dbReference type="Proteomes" id="UP000613255"/>
    </source>
</evidence>
<dbReference type="SUPFAM" id="SSF52096">
    <property type="entry name" value="ClpP/crotonase"/>
    <property type="match status" value="1"/>
</dbReference>
<dbReference type="PANTHER" id="PTHR43802">
    <property type="entry name" value="ENOYL-COA HYDRATASE"/>
    <property type="match status" value="1"/>
</dbReference>
<dbReference type="RefSeq" id="WP_198686862.1">
    <property type="nucleotide sequence ID" value="NZ_JAEIJD010000014.1"/>
</dbReference>